<dbReference type="PRINTS" id="PR00598">
    <property type="entry name" value="HTHMARR"/>
</dbReference>
<evidence type="ECO:0000313" key="5">
    <source>
        <dbReference type="Proteomes" id="UP000658202"/>
    </source>
</evidence>
<dbReference type="GO" id="GO:0003700">
    <property type="term" value="F:DNA-binding transcription factor activity"/>
    <property type="evidence" value="ECO:0007669"/>
    <property type="project" value="InterPro"/>
</dbReference>
<dbReference type="PANTHER" id="PTHR33164:SF57">
    <property type="entry name" value="MARR-FAMILY TRANSCRIPTIONAL REGULATOR"/>
    <property type="match status" value="1"/>
</dbReference>
<accession>A0A420CXF4</accession>
<dbReference type="InterPro" id="IPR000835">
    <property type="entry name" value="HTH_MarR-typ"/>
</dbReference>
<dbReference type="Proteomes" id="UP000285906">
    <property type="component" value="Unassembled WGS sequence"/>
</dbReference>
<reference evidence="2" key="4">
    <citation type="submission" date="2024-05" db="EMBL/GenBank/DDBJ databases">
        <authorList>
            <person name="Sun Q."/>
            <person name="Sedlacek I."/>
        </authorList>
    </citation>
    <scope>NUCLEOTIDE SEQUENCE</scope>
    <source>
        <strain evidence="2">CCM 8490</strain>
    </source>
</reference>
<dbReference type="Proteomes" id="UP000658202">
    <property type="component" value="Unassembled WGS sequence"/>
</dbReference>
<dbReference type="GO" id="GO:0006950">
    <property type="term" value="P:response to stress"/>
    <property type="evidence" value="ECO:0007669"/>
    <property type="project" value="TreeGrafter"/>
</dbReference>
<name>A0A420CXF4_9FLAO</name>
<organism evidence="3 4">
    <name type="scientific">Epilithonimonas arachidiradicis</name>
    <dbReference type="NCBI Taxonomy" id="1617282"/>
    <lineage>
        <taxon>Bacteria</taxon>
        <taxon>Pseudomonadati</taxon>
        <taxon>Bacteroidota</taxon>
        <taxon>Flavobacteriia</taxon>
        <taxon>Flavobacteriales</taxon>
        <taxon>Weeksellaceae</taxon>
        <taxon>Chryseobacterium group</taxon>
        <taxon>Epilithonimonas</taxon>
    </lineage>
</organism>
<reference evidence="3 4" key="2">
    <citation type="submission" date="2018-09" db="EMBL/GenBank/DDBJ databases">
        <title>Genomic Encyclopedia of Archaeal and Bacterial Type Strains, Phase II (KMG-II): from individual species to whole genera.</title>
        <authorList>
            <person name="Goeker M."/>
        </authorList>
    </citation>
    <scope>NUCLEOTIDE SEQUENCE [LARGE SCALE GENOMIC DNA]</scope>
    <source>
        <strain evidence="3 4">DSM 27620</strain>
    </source>
</reference>
<evidence type="ECO:0000313" key="3">
    <source>
        <dbReference type="EMBL" id="RKE83130.1"/>
    </source>
</evidence>
<reference evidence="5" key="3">
    <citation type="journal article" date="2019" name="Int. J. Syst. Evol. Microbiol.">
        <title>The Global Catalogue of Microorganisms (GCM) 10K type strain sequencing project: providing services to taxonomists for standard genome sequencing and annotation.</title>
        <authorList>
            <consortium name="The Broad Institute Genomics Platform"/>
            <consortium name="The Broad Institute Genome Sequencing Center for Infectious Disease"/>
            <person name="Wu L."/>
            <person name="Ma J."/>
        </authorList>
    </citation>
    <scope>NUCLEOTIDE SEQUENCE [LARGE SCALE GENOMIC DNA]</scope>
    <source>
        <strain evidence="5">CCM 8490</strain>
    </source>
</reference>
<dbReference type="SUPFAM" id="SSF46785">
    <property type="entry name" value="Winged helix' DNA-binding domain"/>
    <property type="match status" value="1"/>
</dbReference>
<comment type="caution">
    <text evidence="3">The sequence shown here is derived from an EMBL/GenBank/DDBJ whole genome shotgun (WGS) entry which is preliminary data.</text>
</comment>
<dbReference type="PROSITE" id="PS50995">
    <property type="entry name" value="HTH_MARR_2"/>
    <property type="match status" value="1"/>
</dbReference>
<dbReference type="PANTHER" id="PTHR33164">
    <property type="entry name" value="TRANSCRIPTIONAL REGULATOR, MARR FAMILY"/>
    <property type="match status" value="1"/>
</dbReference>
<proteinExistence type="predicted"/>
<dbReference type="OrthoDB" id="961069at2"/>
<dbReference type="RefSeq" id="WP_120214261.1">
    <property type="nucleotide sequence ID" value="NZ_BMCW01000008.1"/>
</dbReference>
<evidence type="ECO:0000313" key="4">
    <source>
        <dbReference type="Proteomes" id="UP000285906"/>
    </source>
</evidence>
<evidence type="ECO:0000313" key="2">
    <source>
        <dbReference type="EMBL" id="GGG65187.1"/>
    </source>
</evidence>
<keyword evidence="3" id="KW-0238">DNA-binding</keyword>
<protein>
    <submittedName>
        <fullName evidence="3">DNA-binding MarR family transcriptional regulator</fullName>
    </submittedName>
</protein>
<dbReference type="Pfam" id="PF13463">
    <property type="entry name" value="HTH_27"/>
    <property type="match status" value="1"/>
</dbReference>
<dbReference type="EMBL" id="BMCW01000008">
    <property type="protein sequence ID" value="GGG65187.1"/>
    <property type="molecule type" value="Genomic_DNA"/>
</dbReference>
<dbReference type="EMBL" id="RAQH01000008">
    <property type="protein sequence ID" value="RKE83130.1"/>
    <property type="molecule type" value="Genomic_DNA"/>
</dbReference>
<dbReference type="GO" id="GO:0003677">
    <property type="term" value="F:DNA binding"/>
    <property type="evidence" value="ECO:0007669"/>
    <property type="project" value="UniProtKB-KW"/>
</dbReference>
<gene>
    <name evidence="3" type="ORF">BXY58_2682</name>
    <name evidence="2" type="ORF">GCM10007332_29570</name>
</gene>
<dbReference type="InterPro" id="IPR036390">
    <property type="entry name" value="WH_DNA-bd_sf"/>
</dbReference>
<dbReference type="Gene3D" id="1.10.10.10">
    <property type="entry name" value="Winged helix-like DNA-binding domain superfamily/Winged helix DNA-binding domain"/>
    <property type="match status" value="1"/>
</dbReference>
<dbReference type="InterPro" id="IPR039422">
    <property type="entry name" value="MarR/SlyA-like"/>
</dbReference>
<dbReference type="AlphaFoldDB" id="A0A420CXF4"/>
<dbReference type="InterPro" id="IPR036388">
    <property type="entry name" value="WH-like_DNA-bd_sf"/>
</dbReference>
<evidence type="ECO:0000259" key="1">
    <source>
        <dbReference type="PROSITE" id="PS50995"/>
    </source>
</evidence>
<reference evidence="2" key="1">
    <citation type="journal article" date="2014" name="Int. J. Syst. Evol. Microbiol.">
        <title>Complete genome of a new Firmicutes species belonging to the dominant human colonic microbiota ('Ruminococcus bicirculans') reveals two chromosomes and a selective capacity to utilize plant glucans.</title>
        <authorList>
            <consortium name="NISC Comparative Sequencing Program"/>
            <person name="Wegmann U."/>
            <person name="Louis P."/>
            <person name="Goesmann A."/>
            <person name="Henrissat B."/>
            <person name="Duncan S.H."/>
            <person name="Flint H.J."/>
        </authorList>
    </citation>
    <scope>NUCLEOTIDE SEQUENCE</scope>
    <source>
        <strain evidence="2">CCM 8490</strain>
    </source>
</reference>
<feature type="domain" description="HTH marR-type" evidence="1">
    <location>
        <begin position="63"/>
        <end position="196"/>
    </location>
</feature>
<sequence>MNFTTIHNTIKLLEEFDSENTKESYSDDIQGFRNWIYDKEVIRRKSVIDEPVWEGKENGRSPESVISTLLVHLNRYAKTYSKSAIADSNFNTQEEFIYLINLKAFGSMTKMELIKKNIQDKSAGILIINRLIKQGWVEQTNSQTDKRTKVLRITDEGIEALENQMDKIRTATNIITGNITHQEKMELIRILDKLEQFHNPIFCRNIDHQNLLETVLKDYPIGNKLI</sequence>
<keyword evidence="5" id="KW-1185">Reference proteome</keyword>
<dbReference type="SMART" id="SM00347">
    <property type="entry name" value="HTH_MARR"/>
    <property type="match status" value="1"/>
</dbReference>